<accession>A0A1E3X221</accession>
<dbReference type="AlphaFoldDB" id="A0A1E3X221"/>
<evidence type="ECO:0000313" key="1">
    <source>
        <dbReference type="EMBL" id="ODS29647.1"/>
    </source>
</evidence>
<feature type="non-terminal residue" evidence="1">
    <location>
        <position position="1"/>
    </location>
</feature>
<reference evidence="1 2" key="1">
    <citation type="submission" date="2016-07" db="EMBL/GenBank/DDBJ databases">
        <title>Draft genome of Scalindua rubra, obtained from a brine-seawater interface in the Red Sea, sheds light on salt adaptation in anammox bacteria.</title>
        <authorList>
            <person name="Speth D.R."/>
            <person name="Lagkouvardos I."/>
            <person name="Wang Y."/>
            <person name="Qian P.-Y."/>
            <person name="Dutilh B.E."/>
            <person name="Jetten M.S."/>
        </authorList>
    </citation>
    <scope>NUCLEOTIDE SEQUENCE [LARGE SCALE GENOMIC DNA]</scope>
    <source>
        <strain evidence="1">BSI-1</strain>
    </source>
</reference>
<sequence length="312" mass="36896">FFFLLDFLMASSFLFCYKIHMLPITIRKRTITANELRFIKEIVNKNWDKGRTNISKVLCKEWNWRQPNGSLKDMACRELLLRLKRRDLLELPPSKSSRRIIRRKPIEKPSVDESPISGRIDQLPPISIQMVRWTRHEPLWNSLVHYHHYQSYSSTVGQHLKYIVWIDKNAVACLGWGSASWSVKSRDLFIGWNKSTKEKNLHLVINNTRFLILPWVSVKHLASKILALNAKKIFADWLSIYKHPVYLLETFIEKDRFRGTCYKAANWIHVGQTKGTSKKGNNHLFHGNIKDVYLYPLRKDFRLVLNSFQYQN</sequence>
<proteinExistence type="predicted"/>
<dbReference type="Pfam" id="PF14236">
    <property type="entry name" value="DruA"/>
    <property type="match status" value="1"/>
</dbReference>
<gene>
    <name evidence="1" type="ORF">SCARUB_05254</name>
</gene>
<dbReference type="Proteomes" id="UP000094056">
    <property type="component" value="Unassembled WGS sequence"/>
</dbReference>
<dbReference type="InterPro" id="IPR025639">
    <property type="entry name" value="DruA"/>
</dbReference>
<evidence type="ECO:0000313" key="2">
    <source>
        <dbReference type="Proteomes" id="UP000094056"/>
    </source>
</evidence>
<comment type="caution">
    <text evidence="1">The sequence shown here is derived from an EMBL/GenBank/DDBJ whole genome shotgun (WGS) entry which is preliminary data.</text>
</comment>
<dbReference type="PATRIC" id="fig|1872076.5.peg.6313"/>
<dbReference type="EMBL" id="MAYW01000430">
    <property type="protein sequence ID" value="ODS29647.1"/>
    <property type="molecule type" value="Genomic_DNA"/>
</dbReference>
<name>A0A1E3X221_9BACT</name>
<protein>
    <submittedName>
        <fullName evidence="1">Uncharacterized protein</fullName>
    </submittedName>
</protein>
<organism evidence="1 2">
    <name type="scientific">Candidatus Scalindua rubra</name>
    <dbReference type="NCBI Taxonomy" id="1872076"/>
    <lineage>
        <taxon>Bacteria</taxon>
        <taxon>Pseudomonadati</taxon>
        <taxon>Planctomycetota</taxon>
        <taxon>Candidatus Brocadiia</taxon>
        <taxon>Candidatus Brocadiales</taxon>
        <taxon>Candidatus Scalinduaceae</taxon>
        <taxon>Candidatus Scalindua</taxon>
    </lineage>
</organism>